<evidence type="ECO:0000313" key="2">
    <source>
        <dbReference type="EMBL" id="SMC11559.1"/>
    </source>
</evidence>
<reference evidence="2 3" key="1">
    <citation type="submission" date="2017-03" db="EMBL/GenBank/DDBJ databases">
        <authorList>
            <person name="Afonso C.L."/>
            <person name="Miller P.J."/>
            <person name="Scott M.A."/>
            <person name="Spackman E."/>
            <person name="Goraichik I."/>
            <person name="Dimitrov K.M."/>
            <person name="Suarez D.L."/>
            <person name="Swayne D.E."/>
        </authorList>
    </citation>
    <scope>NUCLEOTIDE SEQUENCE [LARGE SCALE GENOMIC DNA]</scope>
    <source>
        <strain evidence="2 3">CECT 7745</strain>
    </source>
</reference>
<protein>
    <submittedName>
        <fullName evidence="2">Uncharacterized protein</fullName>
    </submittedName>
</protein>
<organism evidence="2 3">
    <name type="scientific">Roseovarius aestuarii</name>
    <dbReference type="NCBI Taxonomy" id="475083"/>
    <lineage>
        <taxon>Bacteria</taxon>
        <taxon>Pseudomonadati</taxon>
        <taxon>Pseudomonadota</taxon>
        <taxon>Alphaproteobacteria</taxon>
        <taxon>Rhodobacterales</taxon>
        <taxon>Roseobacteraceae</taxon>
        <taxon>Roseovarius</taxon>
    </lineage>
</organism>
<feature type="transmembrane region" description="Helical" evidence="1">
    <location>
        <begin position="43"/>
        <end position="64"/>
    </location>
</feature>
<accession>A0A1X7BQT9</accession>
<keyword evidence="1" id="KW-0812">Transmembrane</keyword>
<sequence length="178" mass="19273">MKIKHNTPELLIVGETPWFLAIMLLFFTLTFVAIGLLTLTQHWAGLIFVFVGGGMGVGAMGVFVERLQLILDARAQTLTLRSRTMFRYTERVFPLADVIRAETETGRSNSRNGVNSGQTLSRPVFVIRNKSGTDGTVTKPVTAVLSSGTGAATVTGAVNEWLKALRDTNDLASATDLT</sequence>
<keyword evidence="3" id="KW-1185">Reference proteome</keyword>
<feature type="transmembrane region" description="Helical" evidence="1">
    <location>
        <begin position="12"/>
        <end position="37"/>
    </location>
</feature>
<dbReference type="Proteomes" id="UP000193224">
    <property type="component" value="Unassembled WGS sequence"/>
</dbReference>
<dbReference type="RefSeq" id="WP_085799492.1">
    <property type="nucleotide sequence ID" value="NZ_JAIMIB010000003.1"/>
</dbReference>
<dbReference type="EMBL" id="FWXB01000003">
    <property type="protein sequence ID" value="SMC11559.1"/>
    <property type="molecule type" value="Genomic_DNA"/>
</dbReference>
<keyword evidence="1" id="KW-1133">Transmembrane helix</keyword>
<gene>
    <name evidence="2" type="ORF">ROA7745_01374</name>
</gene>
<keyword evidence="1" id="KW-0472">Membrane</keyword>
<evidence type="ECO:0000256" key="1">
    <source>
        <dbReference type="SAM" id="Phobius"/>
    </source>
</evidence>
<evidence type="ECO:0000313" key="3">
    <source>
        <dbReference type="Proteomes" id="UP000193224"/>
    </source>
</evidence>
<dbReference type="AlphaFoldDB" id="A0A1X7BQT9"/>
<name>A0A1X7BQT9_9RHOB</name>
<proteinExistence type="predicted"/>